<evidence type="ECO:0000259" key="2">
    <source>
        <dbReference type="PROSITE" id="PS50930"/>
    </source>
</evidence>
<evidence type="ECO:0000313" key="3">
    <source>
        <dbReference type="EMBL" id="CUH84006.1"/>
    </source>
</evidence>
<dbReference type="EMBL" id="CYSF01000006">
    <property type="protein sequence ID" value="CUH84006.1"/>
    <property type="molecule type" value="Genomic_DNA"/>
</dbReference>
<keyword evidence="1" id="KW-0472">Membrane</keyword>
<evidence type="ECO:0000256" key="1">
    <source>
        <dbReference type="SAM" id="Phobius"/>
    </source>
</evidence>
<dbReference type="Proteomes" id="UP000051681">
    <property type="component" value="Unassembled WGS sequence"/>
</dbReference>
<feature type="transmembrane region" description="Helical" evidence="1">
    <location>
        <begin position="54"/>
        <end position="74"/>
    </location>
</feature>
<feature type="transmembrane region" description="Helical" evidence="1">
    <location>
        <begin position="80"/>
        <end position="100"/>
    </location>
</feature>
<keyword evidence="4" id="KW-1185">Reference proteome</keyword>
<accession>A0A0P1H4F4</accession>
<keyword evidence="1" id="KW-1133">Transmembrane helix</keyword>
<sequence length="255" mass="27815">MGPFGTYSGLDWGQRGVFWGLISASSVFLSTFIRSLRRHIWGEISDTLREILHVTVLTLCLSPLVYGLAVYYRVEAASGANGYLRVLLFVMLLCGLLSALRRINHNEELLSREAPKEVQQMSYDPLGMMGDAANEPHDPEVSTDGDCRLMARMPTGTTGPILHLAARDHFVDVELDGALVSLRMSFSDAVAEMDAVPGFITHGAHWVAEAAIVSLSKKDGQLAVLLKNGRSVPVSRYARPKLEEAGILAQFDASA</sequence>
<keyword evidence="1" id="KW-0812">Transmembrane</keyword>
<dbReference type="GO" id="GO:0003677">
    <property type="term" value="F:DNA binding"/>
    <property type="evidence" value="ECO:0007669"/>
    <property type="project" value="InterPro"/>
</dbReference>
<feature type="transmembrane region" description="Helical" evidence="1">
    <location>
        <begin position="16"/>
        <end position="33"/>
    </location>
</feature>
<protein>
    <recommendedName>
        <fullName evidence="2">HTH LytTR-type domain-containing protein</fullName>
    </recommendedName>
</protein>
<proteinExistence type="predicted"/>
<dbReference type="InterPro" id="IPR007492">
    <property type="entry name" value="LytTR_DNA-bd_dom"/>
</dbReference>
<dbReference type="Pfam" id="PF04397">
    <property type="entry name" value="LytTR"/>
    <property type="match status" value="1"/>
</dbReference>
<evidence type="ECO:0000313" key="4">
    <source>
        <dbReference type="Proteomes" id="UP000051681"/>
    </source>
</evidence>
<dbReference type="STRING" id="340021.TM5383_01211"/>
<dbReference type="AlphaFoldDB" id="A0A0P1H4F4"/>
<organism evidence="3 4">
    <name type="scientific">Thalassovita mediterranea</name>
    <dbReference type="NCBI Taxonomy" id="340021"/>
    <lineage>
        <taxon>Bacteria</taxon>
        <taxon>Pseudomonadati</taxon>
        <taxon>Pseudomonadota</taxon>
        <taxon>Alphaproteobacteria</taxon>
        <taxon>Rhodobacterales</taxon>
        <taxon>Roseobacteraceae</taxon>
        <taxon>Thalassovita</taxon>
    </lineage>
</organism>
<name>A0A0P1H4F4_9RHOB</name>
<gene>
    <name evidence="3" type="ORF">TM5383_01211</name>
</gene>
<dbReference type="PROSITE" id="PS50930">
    <property type="entry name" value="HTH_LYTTR"/>
    <property type="match status" value="1"/>
</dbReference>
<reference evidence="3 4" key="1">
    <citation type="submission" date="2015-09" db="EMBL/GenBank/DDBJ databases">
        <authorList>
            <consortium name="Swine Surveillance"/>
        </authorList>
    </citation>
    <scope>NUCLEOTIDE SEQUENCE [LARGE SCALE GENOMIC DNA]</scope>
    <source>
        <strain evidence="3 4">CECT 8383</strain>
    </source>
</reference>
<feature type="domain" description="HTH LytTR-type" evidence="2">
    <location>
        <begin position="161"/>
        <end position="248"/>
    </location>
</feature>